<organism evidence="1 2">
    <name type="scientific">Paucimonas lemoignei</name>
    <name type="common">Pseudomonas lemoignei</name>
    <dbReference type="NCBI Taxonomy" id="29443"/>
    <lineage>
        <taxon>Bacteria</taxon>
        <taxon>Pseudomonadati</taxon>
        <taxon>Pseudomonadota</taxon>
        <taxon>Betaproteobacteria</taxon>
        <taxon>Burkholderiales</taxon>
        <taxon>Burkholderiaceae</taxon>
        <taxon>Paucimonas</taxon>
    </lineage>
</organism>
<evidence type="ECO:0000313" key="2">
    <source>
        <dbReference type="Proteomes" id="UP000295382"/>
    </source>
</evidence>
<dbReference type="Proteomes" id="UP000295382">
    <property type="component" value="Unassembled WGS sequence"/>
</dbReference>
<dbReference type="AlphaFoldDB" id="A0A4R3HRP7"/>
<gene>
    <name evidence="1" type="ORF">EDC30_10996</name>
</gene>
<dbReference type="InterPro" id="IPR019596">
    <property type="entry name" value="Phage_Mu_GpM_tail_tub"/>
</dbReference>
<name>A0A4R3HRP7_PAULE</name>
<accession>A0A4R3HRP7</accession>
<evidence type="ECO:0000313" key="1">
    <source>
        <dbReference type="EMBL" id="TCS35797.1"/>
    </source>
</evidence>
<protein>
    <submittedName>
        <fullName evidence="1">Tail tube protein</fullName>
    </submittedName>
</protein>
<sequence length="116" mass="12425">MSTLLARLKLTFSGKTLATEERSTEIDIGGEDNEPVVDSTGNTHSLGNLQPGMIRCNLLATEGFKLREVQEIRNGTIIAEGNNGSSYIMRKATCGTARVISGGKIAATFFGDVEEM</sequence>
<dbReference type="Pfam" id="PF10618">
    <property type="entry name" value="Tail_tube"/>
    <property type="match status" value="1"/>
</dbReference>
<dbReference type="EMBL" id="SLZQ01000009">
    <property type="protein sequence ID" value="TCS35797.1"/>
    <property type="molecule type" value="Genomic_DNA"/>
</dbReference>
<keyword evidence="2" id="KW-1185">Reference proteome</keyword>
<comment type="caution">
    <text evidence="1">The sequence shown here is derived from an EMBL/GenBank/DDBJ whole genome shotgun (WGS) entry which is preliminary data.</text>
</comment>
<dbReference type="RefSeq" id="WP_132259477.1">
    <property type="nucleotide sequence ID" value="NZ_SLZQ01000009.1"/>
</dbReference>
<reference evidence="1 2" key="1">
    <citation type="submission" date="2019-03" db="EMBL/GenBank/DDBJ databases">
        <title>Genomic Encyclopedia of Type Strains, Phase IV (KMG-IV): sequencing the most valuable type-strain genomes for metagenomic binning, comparative biology and taxonomic classification.</title>
        <authorList>
            <person name="Goeker M."/>
        </authorList>
    </citation>
    <scope>NUCLEOTIDE SEQUENCE [LARGE SCALE GENOMIC DNA]</scope>
    <source>
        <strain evidence="1 2">DSM 7445</strain>
    </source>
</reference>
<dbReference type="OrthoDB" id="6399698at2"/>
<proteinExistence type="predicted"/>